<dbReference type="AlphaFoldDB" id="A0A7W7LVI4"/>
<sequence>MTLARSLPDDATEWWIFLGAFGLYMLGRWFFAWRQARREGDAHPVRAAFAEEEGPDAVDAAPTGGFRSYRQFSGFVAGAVIVTLAAALTDGRLRVALLWVIVPLLIVALSYLDFRQARKARSAA</sequence>
<dbReference type="Proteomes" id="UP000579523">
    <property type="component" value="Unassembled WGS sequence"/>
</dbReference>
<evidence type="ECO:0000313" key="3">
    <source>
        <dbReference type="Proteomes" id="UP000579523"/>
    </source>
</evidence>
<evidence type="ECO:0000256" key="1">
    <source>
        <dbReference type="SAM" id="Phobius"/>
    </source>
</evidence>
<comment type="caution">
    <text evidence="2">The sequence shown here is derived from an EMBL/GenBank/DDBJ whole genome shotgun (WGS) entry which is preliminary data.</text>
</comment>
<keyword evidence="3" id="KW-1185">Reference proteome</keyword>
<proteinExistence type="predicted"/>
<gene>
    <name evidence="2" type="ORF">FHS37_000996</name>
</gene>
<keyword evidence="1" id="KW-0812">Transmembrane</keyword>
<keyword evidence="1" id="KW-0472">Membrane</keyword>
<reference evidence="2 3" key="1">
    <citation type="submission" date="2020-08" db="EMBL/GenBank/DDBJ databases">
        <title>Genomic Encyclopedia of Type Strains, Phase III (KMG-III): the genomes of soil and plant-associated and newly described type strains.</title>
        <authorList>
            <person name="Whitman W."/>
        </authorList>
    </citation>
    <scope>NUCLEOTIDE SEQUENCE [LARGE SCALE GENOMIC DNA]</scope>
    <source>
        <strain evidence="2 3">CECT 3273</strain>
    </source>
</reference>
<accession>A0A7W7LVI4</accession>
<dbReference type="EMBL" id="JACHJI010000002">
    <property type="protein sequence ID" value="MBB4896969.1"/>
    <property type="molecule type" value="Genomic_DNA"/>
</dbReference>
<keyword evidence="1" id="KW-1133">Transmembrane helix</keyword>
<feature type="transmembrane region" description="Helical" evidence="1">
    <location>
        <begin position="95"/>
        <end position="114"/>
    </location>
</feature>
<evidence type="ECO:0000313" key="2">
    <source>
        <dbReference type="EMBL" id="MBB4896969.1"/>
    </source>
</evidence>
<protein>
    <submittedName>
        <fullName evidence="2">Cbb3-type cytochrome oxidase subunit 3</fullName>
    </submittedName>
</protein>
<feature type="transmembrane region" description="Helical" evidence="1">
    <location>
        <begin position="72"/>
        <end position="89"/>
    </location>
</feature>
<dbReference type="RefSeq" id="WP_184817808.1">
    <property type="nucleotide sequence ID" value="NZ_BMTK01000011.1"/>
</dbReference>
<organism evidence="2 3">
    <name type="scientific">Streptomyces griseomycini</name>
    <dbReference type="NCBI Taxonomy" id="66895"/>
    <lineage>
        <taxon>Bacteria</taxon>
        <taxon>Bacillati</taxon>
        <taxon>Actinomycetota</taxon>
        <taxon>Actinomycetes</taxon>
        <taxon>Kitasatosporales</taxon>
        <taxon>Streptomycetaceae</taxon>
        <taxon>Streptomyces</taxon>
    </lineage>
</organism>
<feature type="transmembrane region" description="Helical" evidence="1">
    <location>
        <begin position="14"/>
        <end position="31"/>
    </location>
</feature>
<name>A0A7W7LVI4_9ACTN</name>